<dbReference type="Proteomes" id="UP000727407">
    <property type="component" value="Unassembled WGS sequence"/>
</dbReference>
<gene>
    <name evidence="1" type="primary">mfs1</name>
    <name evidence="1" type="ORF">DAT39_016294</name>
</gene>
<proteinExistence type="predicted"/>
<accession>A0A8J4TXJ5</accession>
<reference evidence="1" key="1">
    <citation type="submission" date="2020-07" db="EMBL/GenBank/DDBJ databases">
        <title>Clarias magur genome sequencing, assembly and annotation.</title>
        <authorList>
            <person name="Kushwaha B."/>
            <person name="Kumar R."/>
            <person name="Das P."/>
            <person name="Joshi C.G."/>
            <person name="Kumar D."/>
            <person name="Nagpure N.S."/>
            <person name="Pandey M."/>
            <person name="Agarwal S."/>
            <person name="Srivastava S."/>
            <person name="Singh M."/>
            <person name="Sahoo L."/>
            <person name="Jayasankar P."/>
            <person name="Meher P.K."/>
            <person name="Koringa P.G."/>
            <person name="Iquebal M.A."/>
            <person name="Das S.P."/>
            <person name="Bit A."/>
            <person name="Patnaik S."/>
            <person name="Patel N."/>
            <person name="Shah T.M."/>
            <person name="Hinsu A."/>
            <person name="Jena J.K."/>
        </authorList>
    </citation>
    <scope>NUCLEOTIDE SEQUENCE</scope>
    <source>
        <strain evidence="1">CIFAMagur01</strain>
        <tissue evidence="1">Testis</tissue>
    </source>
</reference>
<comment type="caution">
    <text evidence="1">The sequence shown here is derived from an EMBL/GenBank/DDBJ whole genome shotgun (WGS) entry which is preliminary data.</text>
</comment>
<sequence length="64" mass="7232">MERLIPAETSFCTGTSRITRQHETTGADHLHVSPRGSVRILTRQYSSQLICFCTVDVVELRLLT</sequence>
<organism evidence="1 2">
    <name type="scientific">Clarias magur</name>
    <name type="common">Asian catfish</name>
    <name type="synonym">Macropteronotus magur</name>
    <dbReference type="NCBI Taxonomy" id="1594786"/>
    <lineage>
        <taxon>Eukaryota</taxon>
        <taxon>Metazoa</taxon>
        <taxon>Chordata</taxon>
        <taxon>Craniata</taxon>
        <taxon>Vertebrata</taxon>
        <taxon>Euteleostomi</taxon>
        <taxon>Actinopterygii</taxon>
        <taxon>Neopterygii</taxon>
        <taxon>Teleostei</taxon>
        <taxon>Ostariophysi</taxon>
        <taxon>Siluriformes</taxon>
        <taxon>Clariidae</taxon>
        <taxon>Clarias</taxon>
    </lineage>
</organism>
<dbReference type="AlphaFoldDB" id="A0A8J4TXJ5"/>
<name>A0A8J4TXJ5_CLAMG</name>
<protein>
    <submittedName>
        <fullName evidence="1">B-cell scaffold protein with ankyrin repeat</fullName>
    </submittedName>
</protein>
<evidence type="ECO:0000313" key="1">
    <source>
        <dbReference type="EMBL" id="KAF5894006.1"/>
    </source>
</evidence>
<dbReference type="EMBL" id="QNUK01000398">
    <property type="protein sequence ID" value="KAF5894006.1"/>
    <property type="molecule type" value="Genomic_DNA"/>
</dbReference>
<keyword evidence="2" id="KW-1185">Reference proteome</keyword>
<feature type="non-terminal residue" evidence="1">
    <location>
        <position position="64"/>
    </location>
</feature>
<evidence type="ECO:0000313" key="2">
    <source>
        <dbReference type="Proteomes" id="UP000727407"/>
    </source>
</evidence>